<accession>A0A857KZP9</accession>
<keyword evidence="3" id="KW-0804">Transcription</keyword>
<evidence type="ECO:0000256" key="3">
    <source>
        <dbReference type="ARBA" id="ARBA00023163"/>
    </source>
</evidence>
<dbReference type="GO" id="GO:0003700">
    <property type="term" value="F:DNA-binding transcription factor activity"/>
    <property type="evidence" value="ECO:0007669"/>
    <property type="project" value="TreeGrafter"/>
</dbReference>
<evidence type="ECO:0000313" key="4">
    <source>
        <dbReference type="EMBL" id="QHN39687.1"/>
    </source>
</evidence>
<keyword evidence="1" id="KW-0805">Transcription regulation</keyword>
<dbReference type="EMBL" id="CP045810">
    <property type="protein sequence ID" value="QHN39687.1"/>
    <property type="molecule type" value="Genomic_DNA"/>
</dbReference>
<protein>
    <submittedName>
        <fullName evidence="4">TetR family transcriptional regulator</fullName>
    </submittedName>
</protein>
<dbReference type="PANTHER" id="PTHR30055:SF234">
    <property type="entry name" value="HTH-TYPE TRANSCRIPTIONAL REGULATOR BETI"/>
    <property type="match status" value="1"/>
</dbReference>
<dbReference type="InterPro" id="IPR009057">
    <property type="entry name" value="Homeodomain-like_sf"/>
</dbReference>
<dbReference type="SUPFAM" id="SSF48498">
    <property type="entry name" value="Tetracyclin repressor-like, C-terminal domain"/>
    <property type="match status" value="1"/>
</dbReference>
<dbReference type="InterPro" id="IPR001647">
    <property type="entry name" value="HTH_TetR"/>
</dbReference>
<evidence type="ECO:0000256" key="1">
    <source>
        <dbReference type="ARBA" id="ARBA00023015"/>
    </source>
</evidence>
<dbReference type="RefSeq" id="WP_005183127.1">
    <property type="nucleotide sequence ID" value="NZ_CP045804.1"/>
</dbReference>
<dbReference type="GO" id="GO:0000976">
    <property type="term" value="F:transcription cis-regulatory region binding"/>
    <property type="evidence" value="ECO:0007669"/>
    <property type="project" value="TreeGrafter"/>
</dbReference>
<name>A0A857KZP9_9ACTN</name>
<organism evidence="4">
    <name type="scientific">Gordonia amarae</name>
    <dbReference type="NCBI Taxonomy" id="36821"/>
    <lineage>
        <taxon>Bacteria</taxon>
        <taxon>Bacillati</taxon>
        <taxon>Actinomycetota</taxon>
        <taxon>Actinomycetes</taxon>
        <taxon>Mycobacteriales</taxon>
        <taxon>Gordoniaceae</taxon>
        <taxon>Gordonia</taxon>
    </lineage>
</organism>
<sequence>MTEPQFATRRRTELFDGLVTLFLAEGFAHLTLDEIAASLRCSKSTLYTLAGSKEQLVRAATIHYFRRATENVEAQVAGTTGARQRIIAYVSAVGTALTAASAQFMADLDGFPPAREVYEQNTRFAAARVADLIADGVRAGEFRDVHAAFAADVAAVTMARIQQGLVREATGLDDAHAYRELAALLTAGLTA</sequence>
<proteinExistence type="predicted"/>
<dbReference type="Gene3D" id="1.10.357.10">
    <property type="entry name" value="Tetracycline Repressor, domain 2"/>
    <property type="match status" value="1"/>
</dbReference>
<reference evidence="4" key="1">
    <citation type="journal article" date="2021" name="Nat. Microbiol.">
        <title>Cocultivation of an ultrasmall environmental parasitic bacterium with lytic ability against bacteria associated with wastewater foams.</title>
        <authorList>
            <person name="Batinovic S."/>
            <person name="Rose J.J.A."/>
            <person name="Ratcliffe J."/>
            <person name="Seviour R.J."/>
            <person name="Petrovski S."/>
        </authorList>
    </citation>
    <scope>NUCLEOTIDE SEQUENCE</scope>
    <source>
        <strain evidence="4">CON44</strain>
    </source>
</reference>
<dbReference type="InterPro" id="IPR036271">
    <property type="entry name" value="Tet_transcr_reg_TetR-rel_C_sf"/>
</dbReference>
<evidence type="ECO:0000256" key="2">
    <source>
        <dbReference type="ARBA" id="ARBA00023125"/>
    </source>
</evidence>
<dbReference type="Gene3D" id="1.10.10.60">
    <property type="entry name" value="Homeodomain-like"/>
    <property type="match status" value="1"/>
</dbReference>
<dbReference type="Pfam" id="PF00440">
    <property type="entry name" value="TetR_N"/>
    <property type="match status" value="1"/>
</dbReference>
<dbReference type="SUPFAM" id="SSF46689">
    <property type="entry name" value="Homeodomain-like"/>
    <property type="match status" value="1"/>
</dbReference>
<gene>
    <name evidence="4" type="ORF">GII30_11410</name>
</gene>
<dbReference type="AlphaFoldDB" id="A0A857KZP9"/>
<dbReference type="InterPro" id="IPR050109">
    <property type="entry name" value="HTH-type_TetR-like_transc_reg"/>
</dbReference>
<keyword evidence="2" id="KW-0238">DNA-binding</keyword>
<dbReference type="PROSITE" id="PS50977">
    <property type="entry name" value="HTH_TETR_2"/>
    <property type="match status" value="1"/>
</dbReference>
<dbReference type="PANTHER" id="PTHR30055">
    <property type="entry name" value="HTH-TYPE TRANSCRIPTIONAL REGULATOR RUTR"/>
    <property type="match status" value="1"/>
</dbReference>